<dbReference type="OrthoDB" id="6054361at2"/>
<evidence type="ECO:0000313" key="2">
    <source>
        <dbReference type="EMBL" id="RLK56241.1"/>
    </source>
</evidence>
<organism evidence="2 3">
    <name type="scientific">Stenotrophomonas rhizophila</name>
    <dbReference type="NCBI Taxonomy" id="216778"/>
    <lineage>
        <taxon>Bacteria</taxon>
        <taxon>Pseudomonadati</taxon>
        <taxon>Pseudomonadota</taxon>
        <taxon>Gammaproteobacteria</taxon>
        <taxon>Lysobacterales</taxon>
        <taxon>Lysobacteraceae</taxon>
        <taxon>Stenotrophomonas</taxon>
    </lineage>
</organism>
<dbReference type="RefSeq" id="WP_121037209.1">
    <property type="nucleotide sequence ID" value="NZ_RCDC01000004.1"/>
</dbReference>
<protein>
    <submittedName>
        <fullName evidence="2">Uncharacterized protein</fullName>
    </submittedName>
</protein>
<dbReference type="Proteomes" id="UP000274786">
    <property type="component" value="Unassembled WGS sequence"/>
</dbReference>
<feature type="compositionally biased region" description="Basic and acidic residues" evidence="1">
    <location>
        <begin position="95"/>
        <end position="108"/>
    </location>
</feature>
<comment type="caution">
    <text evidence="2">The sequence shown here is derived from an EMBL/GenBank/DDBJ whole genome shotgun (WGS) entry which is preliminary data.</text>
</comment>
<feature type="region of interest" description="Disordered" evidence="1">
    <location>
        <begin position="334"/>
        <end position="360"/>
    </location>
</feature>
<reference evidence="2 3" key="1">
    <citation type="submission" date="2018-10" db="EMBL/GenBank/DDBJ databases">
        <title>Comparative analysis of microorganisms from saline springs in Andes Mountain Range, Colombia.</title>
        <authorList>
            <person name="Rubin E."/>
        </authorList>
    </citation>
    <scope>NUCLEOTIDE SEQUENCE [LARGE SCALE GENOMIC DNA]</scope>
    <source>
        <strain evidence="2 3">USBA GBX 843</strain>
    </source>
</reference>
<evidence type="ECO:0000313" key="3">
    <source>
        <dbReference type="Proteomes" id="UP000274786"/>
    </source>
</evidence>
<dbReference type="EMBL" id="RCDC01000004">
    <property type="protein sequence ID" value="RLK56241.1"/>
    <property type="molecule type" value="Genomic_DNA"/>
</dbReference>
<feature type="region of interest" description="Disordered" evidence="1">
    <location>
        <begin position="249"/>
        <end position="270"/>
    </location>
</feature>
<proteinExistence type="predicted"/>
<name>A0A498CGB9_9GAMM</name>
<gene>
    <name evidence="2" type="ORF">BCL79_0624</name>
</gene>
<feature type="compositionally biased region" description="Low complexity" evidence="1">
    <location>
        <begin position="253"/>
        <end position="270"/>
    </location>
</feature>
<feature type="region of interest" description="Disordered" evidence="1">
    <location>
        <begin position="1"/>
        <end position="108"/>
    </location>
</feature>
<dbReference type="AlphaFoldDB" id="A0A498CGB9"/>
<evidence type="ECO:0000256" key="1">
    <source>
        <dbReference type="SAM" id="MobiDB-lite"/>
    </source>
</evidence>
<feature type="compositionally biased region" description="Pro residues" evidence="1">
    <location>
        <begin position="338"/>
        <end position="351"/>
    </location>
</feature>
<feature type="compositionally biased region" description="Low complexity" evidence="1">
    <location>
        <begin position="10"/>
        <end position="34"/>
    </location>
</feature>
<sequence length="378" mass="39239">MDPNDNIQPGTDPAPVDATADALAALDAGIASADEGQPDPAPAAEPVDPAPAADPAPADPAPQDPPAGDPPPADPAADPEVPPTEPAAPPAADAETEKEIGELGLKEKSAERFRALAADVKELAPIRDALKQAGIEDISKLPDLIQRSQVGEDMVKMVMDTGANPEQYGQALDYLGLIAKASKGDVASAEKAYSVMEQELRVLATMLGKEVPGVHDPLAAHPDLRAEVEAGDLPKARAVEIAGQRAKSAVTTQAQQREQEQSQAQQQAEQGGIAWLQEFDADARARDPDYLAKRPALNEAVAHIRATLHPSQWPQATALAYARIQAPAAAAPAAPAAPALPRPGPLRPTGPRPAMAPAFDDPMKALDFGIEQANNAAA</sequence>
<feature type="compositionally biased region" description="Pro residues" evidence="1">
    <location>
        <begin position="39"/>
        <end position="89"/>
    </location>
</feature>
<accession>A0A498CGB9</accession>